<dbReference type="InterPro" id="IPR032710">
    <property type="entry name" value="NTF2-like_dom_sf"/>
</dbReference>
<dbReference type="SUPFAM" id="SSF54427">
    <property type="entry name" value="NTF2-like"/>
    <property type="match status" value="1"/>
</dbReference>
<dbReference type="Pfam" id="PF12680">
    <property type="entry name" value="SnoaL_2"/>
    <property type="match status" value="1"/>
</dbReference>
<proteinExistence type="predicted"/>
<evidence type="ECO:0000313" key="3">
    <source>
        <dbReference type="Proteomes" id="UP000249915"/>
    </source>
</evidence>
<reference evidence="2 3" key="1">
    <citation type="submission" date="2016-07" db="EMBL/GenBank/DDBJ databases">
        <title>Draft genome sequence of Prauserella muralis DSM 45305, isolated from a mould-covered wall in an indoor environment.</title>
        <authorList>
            <person name="Ruckert C."/>
            <person name="Albersmeier A."/>
            <person name="Jiang C.-L."/>
            <person name="Jiang Y."/>
            <person name="Kalinowski J."/>
            <person name="Schneider O."/>
            <person name="Winkler A."/>
            <person name="Zotchev S.B."/>
        </authorList>
    </citation>
    <scope>NUCLEOTIDE SEQUENCE [LARGE SCALE GENOMIC DNA]</scope>
    <source>
        <strain evidence="2 3">DSM 45305</strain>
    </source>
</reference>
<dbReference type="RefSeq" id="WP_112279805.1">
    <property type="nucleotide sequence ID" value="NZ_MASW01000001.1"/>
</dbReference>
<accession>A0A2V4B9N5</accession>
<evidence type="ECO:0000313" key="2">
    <source>
        <dbReference type="EMBL" id="PXY31771.1"/>
    </source>
</evidence>
<dbReference type="Proteomes" id="UP000249915">
    <property type="component" value="Unassembled WGS sequence"/>
</dbReference>
<comment type="caution">
    <text evidence="2">The sequence shown here is derived from an EMBL/GenBank/DDBJ whole genome shotgun (WGS) entry which is preliminary data.</text>
</comment>
<gene>
    <name evidence="2" type="ORF">BAY60_05345</name>
</gene>
<dbReference type="EMBL" id="MASW01000001">
    <property type="protein sequence ID" value="PXY31771.1"/>
    <property type="molecule type" value="Genomic_DNA"/>
</dbReference>
<feature type="domain" description="SnoaL-like" evidence="1">
    <location>
        <begin position="9"/>
        <end position="113"/>
    </location>
</feature>
<dbReference type="InterPro" id="IPR037401">
    <property type="entry name" value="SnoaL-like"/>
</dbReference>
<dbReference type="Gene3D" id="3.10.450.50">
    <property type="match status" value="1"/>
</dbReference>
<sequence>MTARELYDRWLHELWNGELDRLERLAEGVVAGDFVGNWPGRPALVRGPGQLAAVIRQGRELFDELRFEVALGPVGDGDLIAARWAAHGRHDGTPVTFHGHDLLRHADGRFTEYWVIAEDPYRPTA</sequence>
<evidence type="ECO:0000259" key="1">
    <source>
        <dbReference type="Pfam" id="PF12680"/>
    </source>
</evidence>
<keyword evidence="3" id="KW-1185">Reference proteome</keyword>
<organism evidence="2 3">
    <name type="scientific">Prauserella muralis</name>
    <dbReference type="NCBI Taxonomy" id="588067"/>
    <lineage>
        <taxon>Bacteria</taxon>
        <taxon>Bacillati</taxon>
        <taxon>Actinomycetota</taxon>
        <taxon>Actinomycetes</taxon>
        <taxon>Pseudonocardiales</taxon>
        <taxon>Pseudonocardiaceae</taxon>
        <taxon>Prauserella</taxon>
    </lineage>
</organism>
<name>A0A2V4B9N5_9PSEU</name>
<protein>
    <submittedName>
        <fullName evidence="2">Polyketide cyclase</fullName>
    </submittedName>
</protein>
<dbReference type="AlphaFoldDB" id="A0A2V4B9N5"/>
<dbReference type="OrthoDB" id="4153705at2"/>